<accession>A0A0V0GVC9</accession>
<dbReference type="SUPFAM" id="SSF54928">
    <property type="entry name" value="RNA-binding domain, RBD"/>
    <property type="match status" value="1"/>
</dbReference>
<protein>
    <submittedName>
        <fullName evidence="2">Putative ovule protein</fullName>
    </submittedName>
</protein>
<dbReference type="InterPro" id="IPR007201">
    <property type="entry name" value="Mei2-like_Rrm_C"/>
</dbReference>
<sequence length="110" mass="13259">MRTKLLREMLMQFLDEYCFLENQNARNSNGENFHVFAYDFLYLPMDFKSKMNKGYAFVNFTDERTVWNFFEVFDKLNVFPGSTWAVKIVTAKIRGKRGFSEPFQEHKIRM</sequence>
<proteinExistence type="predicted"/>
<dbReference type="AlphaFoldDB" id="A0A0V0GVC9"/>
<reference evidence="2" key="1">
    <citation type="submission" date="2015-12" db="EMBL/GenBank/DDBJ databases">
        <title>Gene expression during late stages of embryo sac development: a critical building block for successful pollen-pistil interactions.</title>
        <authorList>
            <person name="Liu Y."/>
            <person name="Joly V."/>
            <person name="Sabar M."/>
            <person name="Matton D.P."/>
        </authorList>
    </citation>
    <scope>NUCLEOTIDE SEQUENCE</scope>
</reference>
<organism evidence="2">
    <name type="scientific">Solanum chacoense</name>
    <name type="common">Chaco potato</name>
    <dbReference type="NCBI Taxonomy" id="4108"/>
    <lineage>
        <taxon>Eukaryota</taxon>
        <taxon>Viridiplantae</taxon>
        <taxon>Streptophyta</taxon>
        <taxon>Embryophyta</taxon>
        <taxon>Tracheophyta</taxon>
        <taxon>Spermatophyta</taxon>
        <taxon>Magnoliopsida</taxon>
        <taxon>eudicotyledons</taxon>
        <taxon>Gunneridae</taxon>
        <taxon>Pentapetalae</taxon>
        <taxon>asterids</taxon>
        <taxon>lamiids</taxon>
        <taxon>Solanales</taxon>
        <taxon>Solanaceae</taxon>
        <taxon>Solanoideae</taxon>
        <taxon>Solaneae</taxon>
        <taxon>Solanum</taxon>
    </lineage>
</organism>
<evidence type="ECO:0000259" key="1">
    <source>
        <dbReference type="Pfam" id="PF04059"/>
    </source>
</evidence>
<dbReference type="EMBL" id="GEDG01030082">
    <property type="protein sequence ID" value="JAP12132.1"/>
    <property type="molecule type" value="Transcribed_RNA"/>
</dbReference>
<dbReference type="GO" id="GO:0003676">
    <property type="term" value="F:nucleic acid binding"/>
    <property type="evidence" value="ECO:0007669"/>
    <property type="project" value="InterPro"/>
</dbReference>
<feature type="domain" description="Mei2-like C-terminal RNA recognition motif" evidence="1">
    <location>
        <begin position="36"/>
        <end position="103"/>
    </location>
</feature>
<dbReference type="Pfam" id="PF04059">
    <property type="entry name" value="RRM_2"/>
    <property type="match status" value="1"/>
</dbReference>
<name>A0A0V0GVC9_SOLCH</name>
<dbReference type="InterPro" id="IPR035979">
    <property type="entry name" value="RBD_domain_sf"/>
</dbReference>
<evidence type="ECO:0000313" key="2">
    <source>
        <dbReference type="EMBL" id="JAP12132.1"/>
    </source>
</evidence>